<dbReference type="PROSITE" id="PS51257">
    <property type="entry name" value="PROKAR_LIPOPROTEIN"/>
    <property type="match status" value="1"/>
</dbReference>
<dbReference type="OMA" id="CAPNRDI"/>
<dbReference type="PROSITE" id="PS51155">
    <property type="entry name" value="CHIT_BIND_RR_2"/>
    <property type="match status" value="1"/>
</dbReference>
<dbReference type="AlphaFoldDB" id="A0A084W0T1"/>
<proteinExistence type="predicted"/>
<evidence type="ECO:0000256" key="2">
    <source>
        <dbReference type="PROSITE-ProRule" id="PRU00497"/>
    </source>
</evidence>
<dbReference type="EMBL" id="KE525263">
    <property type="protein sequence ID" value="KFB43825.1"/>
    <property type="molecule type" value="Genomic_DNA"/>
</dbReference>
<keyword evidence="5" id="KW-1185">Reference proteome</keyword>
<keyword evidence="1 2" id="KW-0193">Cuticle</keyword>
<sequence>MKQSFSNDHRYRTLSSVQIVLAALVAIAACAPNRDIEVRKLDIDHTGLVDGSYSFSYDQSDDQKRDEQASLKTVKNVDNEDVQALSITGQYEYTDPEGKRYLVKYIADENGFNPTITEV</sequence>
<reference evidence="3 5" key="1">
    <citation type="journal article" date="2014" name="BMC Genomics">
        <title>Genome sequence of Anopheles sinensis provides insight into genetics basis of mosquito competence for malaria parasites.</title>
        <authorList>
            <person name="Zhou D."/>
            <person name="Zhang D."/>
            <person name="Ding G."/>
            <person name="Shi L."/>
            <person name="Hou Q."/>
            <person name="Ye Y."/>
            <person name="Xu Y."/>
            <person name="Zhou H."/>
            <person name="Xiong C."/>
            <person name="Li S."/>
            <person name="Yu J."/>
            <person name="Hong S."/>
            <person name="Yu X."/>
            <person name="Zou P."/>
            <person name="Chen C."/>
            <person name="Chang X."/>
            <person name="Wang W."/>
            <person name="Lv Y."/>
            <person name="Sun Y."/>
            <person name="Ma L."/>
            <person name="Shen B."/>
            <person name="Zhu C."/>
        </authorList>
    </citation>
    <scope>NUCLEOTIDE SEQUENCE [LARGE SCALE GENOMIC DNA]</scope>
</reference>
<dbReference type="InterPro" id="IPR050468">
    <property type="entry name" value="Cuticle_Struct_Prot"/>
</dbReference>
<organism evidence="4 5">
    <name type="scientific">Anopheles sinensis</name>
    <name type="common">Mosquito</name>
    <dbReference type="NCBI Taxonomy" id="74873"/>
    <lineage>
        <taxon>Eukaryota</taxon>
        <taxon>Metazoa</taxon>
        <taxon>Ecdysozoa</taxon>
        <taxon>Arthropoda</taxon>
        <taxon>Hexapoda</taxon>
        <taxon>Insecta</taxon>
        <taxon>Pterygota</taxon>
        <taxon>Neoptera</taxon>
        <taxon>Endopterygota</taxon>
        <taxon>Diptera</taxon>
        <taxon>Nematocera</taxon>
        <taxon>Culicoidea</taxon>
        <taxon>Culicidae</taxon>
        <taxon>Anophelinae</taxon>
        <taxon>Anopheles</taxon>
    </lineage>
</organism>
<dbReference type="EMBL" id="ATLV01019158">
    <property type="status" value="NOT_ANNOTATED_CDS"/>
    <property type="molecule type" value="Genomic_DNA"/>
</dbReference>
<dbReference type="GO" id="GO:0062129">
    <property type="term" value="C:chitin-based extracellular matrix"/>
    <property type="evidence" value="ECO:0007669"/>
    <property type="project" value="TreeGrafter"/>
</dbReference>
<evidence type="ECO:0000313" key="4">
    <source>
        <dbReference type="EnsemblMetazoa" id="ASIC011670-PA"/>
    </source>
</evidence>
<dbReference type="VEuPathDB" id="VectorBase:ASIS001154"/>
<accession>A0A084W0T1</accession>
<dbReference type="STRING" id="74873.A0A084W0T1"/>
<dbReference type="PROSITE" id="PS00233">
    <property type="entry name" value="CHIT_BIND_RR_1"/>
    <property type="match status" value="1"/>
</dbReference>
<dbReference type="InterPro" id="IPR000618">
    <property type="entry name" value="Insect_cuticle"/>
</dbReference>
<evidence type="ECO:0000313" key="5">
    <source>
        <dbReference type="Proteomes" id="UP000030765"/>
    </source>
</evidence>
<dbReference type="GO" id="GO:0008010">
    <property type="term" value="F:structural constituent of chitin-based larval cuticle"/>
    <property type="evidence" value="ECO:0007669"/>
    <property type="project" value="TreeGrafter"/>
</dbReference>
<dbReference type="InterPro" id="IPR031311">
    <property type="entry name" value="CHIT_BIND_RR_consensus"/>
</dbReference>
<dbReference type="EnsemblMetazoa" id="ASIC011670-RA">
    <property type="protein sequence ID" value="ASIC011670-PA"/>
    <property type="gene ID" value="ASIC011670"/>
</dbReference>
<dbReference type="PANTHER" id="PTHR10380:SF192">
    <property type="entry name" value="GEO02312P1"/>
    <property type="match status" value="1"/>
</dbReference>
<protein>
    <submittedName>
        <fullName evidence="3">AGAP006010-PA-like protein</fullName>
    </submittedName>
</protein>
<dbReference type="OrthoDB" id="6629557at2759"/>
<dbReference type="Pfam" id="PF00379">
    <property type="entry name" value="Chitin_bind_4"/>
    <property type="match status" value="1"/>
</dbReference>
<dbReference type="PANTHER" id="PTHR10380">
    <property type="entry name" value="CUTICLE PROTEIN"/>
    <property type="match status" value="1"/>
</dbReference>
<dbReference type="Proteomes" id="UP000030765">
    <property type="component" value="Unassembled WGS sequence"/>
</dbReference>
<dbReference type="PRINTS" id="PR00947">
    <property type="entry name" value="CUTICLE"/>
</dbReference>
<evidence type="ECO:0000256" key="1">
    <source>
        <dbReference type="ARBA" id="ARBA00022460"/>
    </source>
</evidence>
<dbReference type="VEuPathDB" id="VectorBase:ASIC011670"/>
<reference evidence="4" key="2">
    <citation type="submission" date="2020-05" db="UniProtKB">
        <authorList>
            <consortium name="EnsemblMetazoa"/>
        </authorList>
    </citation>
    <scope>IDENTIFICATION</scope>
</reference>
<name>A0A084W0T1_ANOSI</name>
<gene>
    <name evidence="3" type="ORF">ZHAS_00011670</name>
</gene>
<evidence type="ECO:0000313" key="3">
    <source>
        <dbReference type="EMBL" id="KFB43825.1"/>
    </source>
</evidence>